<dbReference type="Proteomes" id="UP000662931">
    <property type="component" value="Chromosome 4"/>
</dbReference>
<reference evidence="2" key="1">
    <citation type="submission" date="2020-10" db="EMBL/GenBank/DDBJ databases">
        <authorList>
            <person name="Roach M.J.R."/>
        </authorList>
    </citation>
    <scope>NUCLEOTIDE SEQUENCE</scope>
    <source>
        <strain evidence="2">CBS 1945</strain>
    </source>
</reference>
<dbReference type="EMBL" id="CP064815">
    <property type="protein sequence ID" value="QPG77055.1"/>
    <property type="molecule type" value="Genomic_DNA"/>
</dbReference>
<dbReference type="GO" id="GO:0000387">
    <property type="term" value="P:spliceosomal snRNP assembly"/>
    <property type="evidence" value="ECO:0007669"/>
    <property type="project" value="InterPro"/>
</dbReference>
<dbReference type="GeneID" id="62197853"/>
<evidence type="ECO:0000313" key="2">
    <source>
        <dbReference type="EMBL" id="QPG77055.1"/>
    </source>
</evidence>
<name>A0A875SAF8_EENNA</name>
<dbReference type="RefSeq" id="XP_038780620.1">
    <property type="nucleotide sequence ID" value="XM_038924692.1"/>
</dbReference>
<sequence length="272" mass="31564">MNPEKRHLSTAYPVDMMKRRRKSNENQSYSSESLKINSKIESTLRKSENDAVKGPLDPVFGQHRAFPISINTETIDLDKSPSNVMEYLAQVRLEAEKDGIKEDDGFYYKPVDLKDVVNAPENPLEGLLSAYKQKRTSYEQYRSHLTEINAISLPDTHKEWKYFIFNNKPTFDFVAQIVEENEDIKLVVYFTKWLNTDVDANFEEWLFMVLEALDQFQSASNISVLRGLCKKAKKQLANQLDARNSLIMNRILTIVGCFYGQRDLIEKKIFTK</sequence>
<dbReference type="Gene3D" id="1.20.58.1070">
    <property type="match status" value="1"/>
</dbReference>
<evidence type="ECO:0000256" key="1">
    <source>
        <dbReference type="SAM" id="MobiDB-lite"/>
    </source>
</evidence>
<organism evidence="2 3">
    <name type="scientific">Eeniella nana</name>
    <name type="common">Yeast</name>
    <name type="synonym">Brettanomyces nanus</name>
    <dbReference type="NCBI Taxonomy" id="13502"/>
    <lineage>
        <taxon>Eukaryota</taxon>
        <taxon>Fungi</taxon>
        <taxon>Dikarya</taxon>
        <taxon>Ascomycota</taxon>
        <taxon>Saccharomycotina</taxon>
        <taxon>Pichiomycetes</taxon>
        <taxon>Pichiales</taxon>
        <taxon>Pichiaceae</taxon>
        <taxon>Brettanomyces</taxon>
    </lineage>
</organism>
<dbReference type="KEGG" id="bnn:FOA43_004453"/>
<feature type="compositionally biased region" description="Polar residues" evidence="1">
    <location>
        <begin position="25"/>
        <end position="34"/>
    </location>
</feature>
<feature type="region of interest" description="Disordered" evidence="1">
    <location>
        <begin position="1"/>
        <end position="34"/>
    </location>
</feature>
<accession>A0A875SAF8</accession>
<gene>
    <name evidence="2" type="ORF">FOA43_004453</name>
</gene>
<dbReference type="InterPro" id="IPR035426">
    <property type="entry name" value="Gemin2/Brr1"/>
</dbReference>
<dbReference type="OrthoDB" id="428895at2759"/>
<protein>
    <recommendedName>
        <fullName evidence="4">Gem-associated protein 2</fullName>
    </recommendedName>
</protein>
<keyword evidence="3" id="KW-1185">Reference proteome</keyword>
<evidence type="ECO:0008006" key="4">
    <source>
        <dbReference type="Google" id="ProtNLM"/>
    </source>
</evidence>
<evidence type="ECO:0000313" key="3">
    <source>
        <dbReference type="Proteomes" id="UP000662931"/>
    </source>
</evidence>
<dbReference type="Pfam" id="PF04938">
    <property type="entry name" value="SIP1"/>
    <property type="match status" value="1"/>
</dbReference>
<proteinExistence type="predicted"/>
<dbReference type="AlphaFoldDB" id="A0A875SAF8"/>